<gene>
    <name evidence="1" type="ORF">NCTC13067_02497</name>
</gene>
<organism evidence="1 2">
    <name type="scientific">Prevotella denticola</name>
    <dbReference type="NCBI Taxonomy" id="28129"/>
    <lineage>
        <taxon>Bacteria</taxon>
        <taxon>Pseudomonadati</taxon>
        <taxon>Bacteroidota</taxon>
        <taxon>Bacteroidia</taxon>
        <taxon>Bacteroidales</taxon>
        <taxon>Prevotellaceae</taxon>
        <taxon>Prevotella</taxon>
    </lineage>
</organism>
<sequence length="208" mass="23653">MVLFLKLQYMMRKSLIFIILLAGCLGVSAQSLRTVWIEMPDSIIPYLSRSQRTELVDYVDMKAEPAVRDALGDTVRIERMTDSYLSVRLSGSSRLEIRLLDKSTLALVRTWEAPAAESSLHLFSQLWQEKKAVVVCQETVSRPDTMGEEEFAELKSLAVPRMRVFHLSADRPSLSVSWSYPLLSAKDAKRVAALLKPKELEWTGTEFR</sequence>
<protein>
    <submittedName>
        <fullName evidence="1">Protein of uncharacterized function (DUF3256)</fullName>
    </submittedName>
</protein>
<dbReference type="SUPFAM" id="SSF160925">
    <property type="entry name" value="PG1388-like"/>
    <property type="match status" value="1"/>
</dbReference>
<name>A0A379EDZ7_9BACT</name>
<proteinExistence type="predicted"/>
<dbReference type="EMBL" id="UGTM01000002">
    <property type="protein sequence ID" value="SUB94624.1"/>
    <property type="molecule type" value="Genomic_DNA"/>
</dbReference>
<dbReference type="InterPro" id="IPR021670">
    <property type="entry name" value="DUF3256"/>
</dbReference>
<dbReference type="AlphaFoldDB" id="A0A379EDZ7"/>
<dbReference type="Proteomes" id="UP000255469">
    <property type="component" value="Unassembled WGS sequence"/>
</dbReference>
<reference evidence="1 2" key="1">
    <citation type="submission" date="2018-06" db="EMBL/GenBank/DDBJ databases">
        <authorList>
            <consortium name="Pathogen Informatics"/>
            <person name="Doyle S."/>
        </authorList>
    </citation>
    <scope>NUCLEOTIDE SEQUENCE [LARGE SCALE GENOMIC DNA]</scope>
    <source>
        <strain evidence="1 2">NCTC13067</strain>
    </source>
</reference>
<accession>A0A379EDZ7</accession>
<evidence type="ECO:0000313" key="2">
    <source>
        <dbReference type="Proteomes" id="UP000255469"/>
    </source>
</evidence>
<dbReference type="PROSITE" id="PS51257">
    <property type="entry name" value="PROKAR_LIPOPROTEIN"/>
    <property type="match status" value="1"/>
</dbReference>
<evidence type="ECO:0000313" key="1">
    <source>
        <dbReference type="EMBL" id="SUB94624.1"/>
    </source>
</evidence>
<dbReference type="Pfam" id="PF11644">
    <property type="entry name" value="DUF3256"/>
    <property type="match status" value="1"/>
</dbReference>